<dbReference type="STRING" id="399550.Smar_1339"/>
<dbReference type="InterPro" id="IPR004839">
    <property type="entry name" value="Aminotransferase_I/II_large"/>
</dbReference>
<accession>A3DP70</accession>
<evidence type="ECO:0000256" key="4">
    <source>
        <dbReference type="ARBA" id="ARBA00022576"/>
    </source>
</evidence>
<evidence type="ECO:0000259" key="7">
    <source>
        <dbReference type="Pfam" id="PF00155"/>
    </source>
</evidence>
<dbReference type="FunFam" id="3.40.640.10:FF:000053">
    <property type="entry name" value="Aminotransferase, class I"/>
    <property type="match status" value="1"/>
</dbReference>
<dbReference type="InterPro" id="IPR015421">
    <property type="entry name" value="PyrdxlP-dep_Trfase_major"/>
</dbReference>
<evidence type="ECO:0000256" key="1">
    <source>
        <dbReference type="ARBA" id="ARBA00001933"/>
    </source>
</evidence>
<proteinExistence type="inferred from homology"/>
<evidence type="ECO:0000313" key="8">
    <source>
        <dbReference type="EMBL" id="ABN70430.1"/>
    </source>
</evidence>
<dbReference type="Proteomes" id="UP000000254">
    <property type="component" value="Chromosome"/>
</dbReference>
<dbReference type="AlphaFoldDB" id="A3DP70"/>
<reference evidence="9" key="1">
    <citation type="journal article" date="2009" name="BMC Genomics">
        <title>The complete genome sequence of Staphylothermus marinus reveals differences in sulfur metabolism among heterotrophic Crenarchaeota.</title>
        <authorList>
            <person name="Anderson I.J."/>
            <person name="Dharmarajan L."/>
            <person name="Rodriguez J."/>
            <person name="Hooper S."/>
            <person name="Porat I."/>
            <person name="Ulrich L.E."/>
            <person name="Elkins J.G."/>
            <person name="Mavromatis K."/>
            <person name="Sun H."/>
            <person name="Land M."/>
            <person name="Lapidus A."/>
            <person name="Lucas S."/>
            <person name="Barry K."/>
            <person name="Huber H."/>
            <person name="Zhulin I.B."/>
            <person name="Whitman W.B."/>
            <person name="Mukhopadhyay B."/>
            <person name="Woese C."/>
            <person name="Bristow J."/>
            <person name="Kyrpides N."/>
        </authorList>
    </citation>
    <scope>NUCLEOTIDE SEQUENCE [LARGE SCALE GENOMIC DNA]</scope>
    <source>
        <strain evidence="9">ATCC 43588 / DSM 3639 / JCM 9404 / F1</strain>
    </source>
</reference>
<dbReference type="Pfam" id="PF00155">
    <property type="entry name" value="Aminotran_1_2"/>
    <property type="match status" value="1"/>
</dbReference>
<dbReference type="PANTHER" id="PTHR42790">
    <property type="entry name" value="AMINOTRANSFERASE"/>
    <property type="match status" value="1"/>
</dbReference>
<dbReference type="GO" id="GO:0030170">
    <property type="term" value="F:pyridoxal phosphate binding"/>
    <property type="evidence" value="ECO:0007669"/>
    <property type="project" value="InterPro"/>
</dbReference>
<keyword evidence="5" id="KW-0808">Transferase</keyword>
<dbReference type="InterPro" id="IPR015424">
    <property type="entry name" value="PyrdxlP-dep_Trfase"/>
</dbReference>
<name>A3DP70_STAMF</name>
<dbReference type="GO" id="GO:1901605">
    <property type="term" value="P:alpha-amino acid metabolic process"/>
    <property type="evidence" value="ECO:0007669"/>
    <property type="project" value="TreeGrafter"/>
</dbReference>
<dbReference type="EMBL" id="CP000575">
    <property type="protein sequence ID" value="ABN70430.1"/>
    <property type="molecule type" value="Genomic_DNA"/>
</dbReference>
<keyword evidence="4" id="KW-0032">Aminotransferase</keyword>
<organism evidence="8 9">
    <name type="scientific">Staphylothermus marinus (strain ATCC 43588 / DSM 3639 / JCM 9404 / F1)</name>
    <dbReference type="NCBI Taxonomy" id="399550"/>
    <lineage>
        <taxon>Archaea</taxon>
        <taxon>Thermoproteota</taxon>
        <taxon>Thermoprotei</taxon>
        <taxon>Desulfurococcales</taxon>
        <taxon>Desulfurococcaceae</taxon>
        <taxon>Staphylothermus</taxon>
    </lineage>
</organism>
<dbReference type="eggNOG" id="arCOG00492">
    <property type="taxonomic scope" value="Archaea"/>
</dbReference>
<dbReference type="GeneID" id="4906982"/>
<comment type="subunit">
    <text evidence="3">Homodimer.</text>
</comment>
<dbReference type="InterPro" id="IPR015422">
    <property type="entry name" value="PyrdxlP-dep_Trfase_small"/>
</dbReference>
<gene>
    <name evidence="8" type="ordered locus">Smar_1339</name>
</gene>
<dbReference type="PANTHER" id="PTHR42790:SF19">
    <property type="entry name" value="KYNURENINE_ALPHA-AMINOADIPATE AMINOTRANSFERASE, MITOCHONDRIAL"/>
    <property type="match status" value="1"/>
</dbReference>
<dbReference type="HOGENOM" id="CLU_017584_0_6_2"/>
<dbReference type="GO" id="GO:0008483">
    <property type="term" value="F:transaminase activity"/>
    <property type="evidence" value="ECO:0007669"/>
    <property type="project" value="UniProtKB-KW"/>
</dbReference>
<evidence type="ECO:0000256" key="5">
    <source>
        <dbReference type="ARBA" id="ARBA00022679"/>
    </source>
</evidence>
<dbReference type="Gene3D" id="3.90.1150.10">
    <property type="entry name" value="Aspartate Aminotransferase, domain 1"/>
    <property type="match status" value="1"/>
</dbReference>
<comment type="similarity">
    <text evidence="2">Belongs to the class-I pyridoxal-phosphate-dependent aminotransferase family.</text>
</comment>
<evidence type="ECO:0000313" key="9">
    <source>
        <dbReference type="Proteomes" id="UP000000254"/>
    </source>
</evidence>
<sequence>MTAYDNFFSSIAKSIKASEIREILAIIRERKDVISLAGGIPDPKTFPREELAEIAKRMIIEYGDQALQYSETKGILEVREMLSHFLLESRGISIDAENIIVTTGSQQALDLVARTLLDPGDIVITENPSYLASLGAFKIRGAQLVGIKIDKHGMRTDLLEETVKKLVSEGKKIKFIYTIPVSQNPAGTTMPPDRKKHLIEIANKYNLLVVEDDPYSYFVYDETVDVSPIKAYDSEDRVLYMSTVSKILAPGLRIGWIASPEKLTRKLELVKQYMDLHSPTLNQFIVAEAIRSGLVTRHAHKLSPFYKRKRDAMIKAIKEYFPENVWYTEPVGGFFVFVYVNKEGFDTGRLLRKAIDKYKVAYVPGQSFHTDGSGANSMRLSFSYPPPEIIEEGIRRIAELIKNEN</sequence>
<evidence type="ECO:0000256" key="2">
    <source>
        <dbReference type="ARBA" id="ARBA00007441"/>
    </source>
</evidence>
<reference evidence="8 9" key="2">
    <citation type="journal article" date="2009" name="Stand. Genomic Sci.">
        <title>Complete genome sequence of Staphylothermus marinus Stetter and Fiala 1986 type strain F1.</title>
        <authorList>
            <person name="Anderson I.J."/>
            <person name="Sun H."/>
            <person name="Lapidus A."/>
            <person name="Copeland A."/>
            <person name="Glavina Del Rio T."/>
            <person name="Tice H."/>
            <person name="Dalin E."/>
            <person name="Lucas S."/>
            <person name="Barry K."/>
            <person name="Land M."/>
            <person name="Richardson P."/>
            <person name="Huber H."/>
            <person name="Kyrpides N.C."/>
        </authorList>
    </citation>
    <scope>NUCLEOTIDE SEQUENCE [LARGE SCALE GENOMIC DNA]</scope>
    <source>
        <strain evidence="9">ATCC 43588 / DSM 3639 / JCM 9404 / F1</strain>
    </source>
</reference>
<dbReference type="InterPro" id="IPR050859">
    <property type="entry name" value="Class-I_PLP-dep_aminotransf"/>
</dbReference>
<feature type="domain" description="Aminotransferase class I/classII large" evidence="7">
    <location>
        <begin position="32"/>
        <end position="397"/>
    </location>
</feature>
<keyword evidence="9" id="KW-1185">Reference proteome</keyword>
<dbReference type="SUPFAM" id="SSF53383">
    <property type="entry name" value="PLP-dependent transferases"/>
    <property type="match status" value="1"/>
</dbReference>
<comment type="cofactor">
    <cofactor evidence="1">
        <name>pyridoxal 5'-phosphate</name>
        <dbReference type="ChEBI" id="CHEBI:597326"/>
    </cofactor>
</comment>
<dbReference type="RefSeq" id="WP_011839624.1">
    <property type="nucleotide sequence ID" value="NC_009033.1"/>
</dbReference>
<dbReference type="KEGG" id="smr:Smar_1339"/>
<keyword evidence="6" id="KW-0663">Pyridoxal phosphate</keyword>
<dbReference type="Gene3D" id="3.40.640.10">
    <property type="entry name" value="Type I PLP-dependent aspartate aminotransferase-like (Major domain)"/>
    <property type="match status" value="1"/>
</dbReference>
<protein>
    <submittedName>
        <fullName evidence="8">Transcriptional regulator, GntR family</fullName>
    </submittedName>
</protein>
<evidence type="ECO:0000256" key="6">
    <source>
        <dbReference type="ARBA" id="ARBA00022898"/>
    </source>
</evidence>
<evidence type="ECO:0000256" key="3">
    <source>
        <dbReference type="ARBA" id="ARBA00011738"/>
    </source>
</evidence>
<dbReference type="CDD" id="cd00609">
    <property type="entry name" value="AAT_like"/>
    <property type="match status" value="1"/>
</dbReference>